<evidence type="ECO:0000259" key="3">
    <source>
        <dbReference type="Pfam" id="PF22820"/>
    </source>
</evidence>
<keyword evidence="1" id="KW-0472">Membrane</keyword>
<dbReference type="Pfam" id="PF22813">
    <property type="entry name" value="TcaA_2nd"/>
    <property type="match status" value="1"/>
</dbReference>
<dbReference type="AlphaFoldDB" id="A0A1M5GGP1"/>
<dbReference type="OrthoDB" id="1895190at2"/>
<dbReference type="InterPro" id="IPR056902">
    <property type="entry name" value="NTF2_YvbJ"/>
</dbReference>
<dbReference type="Proteomes" id="UP000183988">
    <property type="component" value="Unassembled WGS sequence"/>
</dbReference>
<dbReference type="Pfam" id="PF22820">
    <property type="entry name" value="TcaA_3rd_4th"/>
    <property type="match status" value="1"/>
</dbReference>
<feature type="domain" description="YvbJ-like NTF2-like" evidence="4">
    <location>
        <begin position="341"/>
        <end position="455"/>
    </location>
</feature>
<protein>
    <submittedName>
        <fullName evidence="5">Uncharacterized membrane protein YvbJ</fullName>
    </submittedName>
</protein>
<evidence type="ECO:0000259" key="4">
    <source>
        <dbReference type="Pfam" id="PF25155"/>
    </source>
</evidence>
<evidence type="ECO:0000313" key="6">
    <source>
        <dbReference type="Proteomes" id="UP000183988"/>
    </source>
</evidence>
<evidence type="ECO:0000259" key="2">
    <source>
        <dbReference type="Pfam" id="PF22813"/>
    </source>
</evidence>
<dbReference type="GO" id="GO:0005886">
    <property type="term" value="C:plasma membrane"/>
    <property type="evidence" value="ECO:0007669"/>
    <property type="project" value="UniProtKB-SubCell"/>
</dbReference>
<dbReference type="STRING" id="930117.SAMN05216225_10132"/>
<dbReference type="RefSeq" id="WP_072889577.1">
    <property type="nucleotide sequence ID" value="NZ_FQVW01000013.1"/>
</dbReference>
<keyword evidence="1" id="KW-1133">Transmembrane helix</keyword>
<organism evidence="5 6">
    <name type="scientific">Ornithinibacillus halophilus</name>
    <dbReference type="NCBI Taxonomy" id="930117"/>
    <lineage>
        <taxon>Bacteria</taxon>
        <taxon>Bacillati</taxon>
        <taxon>Bacillota</taxon>
        <taxon>Bacilli</taxon>
        <taxon>Bacillales</taxon>
        <taxon>Bacillaceae</taxon>
        <taxon>Ornithinibacillus</taxon>
    </lineage>
</organism>
<feature type="transmembrane region" description="Helical" evidence="1">
    <location>
        <begin position="49"/>
        <end position="69"/>
    </location>
</feature>
<reference evidence="5 6" key="1">
    <citation type="submission" date="2016-11" db="EMBL/GenBank/DDBJ databases">
        <authorList>
            <person name="Jaros S."/>
            <person name="Januszkiewicz K."/>
            <person name="Wedrychowicz H."/>
        </authorList>
    </citation>
    <scope>NUCLEOTIDE SEQUENCE [LARGE SCALE GENOMIC DNA]</scope>
    <source>
        <strain evidence="5 6">IBRC-M 10683</strain>
    </source>
</reference>
<evidence type="ECO:0000256" key="1">
    <source>
        <dbReference type="SAM" id="Phobius"/>
    </source>
</evidence>
<dbReference type="Pfam" id="PF25155">
    <property type="entry name" value="NTF2_YvbJ"/>
    <property type="match status" value="1"/>
</dbReference>
<dbReference type="InterPro" id="IPR054530">
    <property type="entry name" value="TcaA_4th"/>
</dbReference>
<evidence type="ECO:0000313" key="5">
    <source>
        <dbReference type="EMBL" id="SHG02883.1"/>
    </source>
</evidence>
<dbReference type="PANTHER" id="PTHR40038">
    <property type="entry name" value="MEMBRANE-ASSOCIATED PROTEIN TCAA"/>
    <property type="match status" value="1"/>
</dbReference>
<sequence>MNFCKECGNKLEQGKESCENCGTPVTQKAANEGKVKTSQPLTKEKKIKLSIGIGAVAVLIGLFLFISHLTSPERLVNQFTEAVEKEDTKKLAKLLNYRDTDEEISETEIQGFLKYIKEERVAEHVSTSLDEQLAAIDEGGNKLPTNIEEAISFVTSSFTSDLILLEEKDGFLFFDSYQLAVQPVDVYLSTNLVDTTLFMADEEVVTSDSDDFNYQMSSILPGRYTFRAVNSGVTELELEEEYEVYGSEEHISLYFDATYVFLDILGNDDLENRVYINGEETDFNAFSEDPIGPVLADGSMSLYVEVDFPWGTMKSTEEVIESEYVSTNFETNDELLASIETAVQEHLELYLDSWEKNDLSQLEHVASNLTNNYSKEFQELHEETSDYHDKQYTGITLDPTSITVKYLDNQFTLRAKIKDHLSKATYTEESNRNMRGFIEVYDYDFIYGQDGWVVFNKLNTNGSMQETMELDVSTDVYTLKGELEVPTASLDTEEAKKIATTNLQQINEKMYELQDEYNMEWFGLNLLDFDSNNEDHVDALEITIEELSDYIHPEADKTLSQLYLSAYFCECDVLFHYTENDLNVGFELVETGEESFVASSLELDDEIFLITPGTNYWEYRFHDGNWKLYDVSWVNVDEEPFSLTFDDINYNNEYDFVEEITVDGVDYIVYRYDDIHFVREKETSYFNRELMEEYQ</sequence>
<keyword evidence="6" id="KW-1185">Reference proteome</keyword>
<name>A0A1M5GGP1_9BACI</name>
<feature type="domain" description="TcaA 4th" evidence="3">
    <location>
        <begin position="271"/>
        <end position="329"/>
    </location>
</feature>
<feature type="domain" description="TcaA second" evidence="2">
    <location>
        <begin position="72"/>
        <end position="181"/>
    </location>
</feature>
<keyword evidence="1" id="KW-0812">Transmembrane</keyword>
<dbReference type="InterPro" id="IPR054529">
    <property type="entry name" value="TcaA_2nd"/>
</dbReference>
<dbReference type="EMBL" id="FQVW01000013">
    <property type="protein sequence ID" value="SHG02883.1"/>
    <property type="molecule type" value="Genomic_DNA"/>
</dbReference>
<accession>A0A1M5GGP1</accession>
<gene>
    <name evidence="5" type="ORF">SAMN05216225_10132</name>
</gene>
<proteinExistence type="predicted"/>
<dbReference type="PANTHER" id="PTHR40038:SF1">
    <property type="entry name" value="MEMBRANE-ASSOCIATED PROTEIN TCAA"/>
    <property type="match status" value="1"/>
</dbReference>